<comment type="catalytic activity">
    <reaction evidence="6">
        <text>2 L-dopa + O2 = 2 L-dopaquinone + 2 H2O</text>
        <dbReference type="Rhea" id="RHEA:34287"/>
        <dbReference type="ChEBI" id="CHEBI:15377"/>
        <dbReference type="ChEBI" id="CHEBI:15379"/>
        <dbReference type="ChEBI" id="CHEBI:57504"/>
        <dbReference type="ChEBI" id="CHEBI:57924"/>
        <dbReference type="EC" id="1.14.18.1"/>
    </reaction>
</comment>
<dbReference type="GO" id="GO:0042438">
    <property type="term" value="P:melanin biosynthetic process"/>
    <property type="evidence" value="ECO:0007669"/>
    <property type="project" value="UniProtKB-KW"/>
</dbReference>
<gene>
    <name evidence="11" type="ORF">CMUS01_07961</name>
</gene>
<keyword evidence="4" id="KW-0186">Copper</keyword>
<dbReference type="PROSITE" id="PS00498">
    <property type="entry name" value="TYROSINASE_2"/>
    <property type="match status" value="1"/>
</dbReference>
<evidence type="ECO:0000256" key="1">
    <source>
        <dbReference type="ARBA" id="ARBA00009928"/>
    </source>
</evidence>
<comment type="caution">
    <text evidence="11">The sequence shown here is derived from an EMBL/GenBank/DDBJ whole genome shotgun (WGS) entry which is preliminary data.</text>
</comment>
<comment type="similarity">
    <text evidence="1">Belongs to the tyrosinase family.</text>
</comment>
<dbReference type="PRINTS" id="PR00092">
    <property type="entry name" value="TYROSINASE"/>
</dbReference>
<feature type="signal peptide" evidence="8">
    <location>
        <begin position="1"/>
        <end position="16"/>
    </location>
</feature>
<evidence type="ECO:0000313" key="12">
    <source>
        <dbReference type="Proteomes" id="UP000639643"/>
    </source>
</evidence>
<evidence type="ECO:0000256" key="4">
    <source>
        <dbReference type="ARBA" id="ARBA00023008"/>
    </source>
</evidence>
<keyword evidence="8" id="KW-0732">Signal</keyword>
<dbReference type="PROSITE" id="PS00497">
    <property type="entry name" value="TYROSINASE_1"/>
    <property type="match status" value="1"/>
</dbReference>
<dbReference type="GO" id="GO:0046872">
    <property type="term" value="F:metal ion binding"/>
    <property type="evidence" value="ECO:0007669"/>
    <property type="project" value="UniProtKB-KW"/>
</dbReference>
<accession>A0A8H6KE22</accession>
<reference evidence="11" key="1">
    <citation type="journal article" date="2020" name="Phytopathology">
        <title>Genome Sequence Resources of Colletotrichum truncatum, C. plurivorum, C. musicola, and C. sojae: Four Species Pathogenic to Soybean (Glycine max).</title>
        <authorList>
            <person name="Rogerio F."/>
            <person name="Boufleur T.R."/>
            <person name="Ciampi-Guillardi M."/>
            <person name="Sukno S.A."/>
            <person name="Thon M.R."/>
            <person name="Massola Junior N.S."/>
            <person name="Baroncelli R."/>
        </authorList>
    </citation>
    <scope>NUCLEOTIDE SEQUENCE</scope>
    <source>
        <strain evidence="11">LFN0074</strain>
    </source>
</reference>
<dbReference type="InterPro" id="IPR050316">
    <property type="entry name" value="Tyrosinase/Hemocyanin"/>
</dbReference>
<dbReference type="AlphaFoldDB" id="A0A8H6KE22"/>
<dbReference type="EC" id="1.14.18.1" evidence="2"/>
<evidence type="ECO:0000256" key="5">
    <source>
        <dbReference type="ARBA" id="ARBA00023101"/>
    </source>
</evidence>
<dbReference type="PANTHER" id="PTHR11474:SF76">
    <property type="entry name" value="SHKT DOMAIN-CONTAINING PROTEIN"/>
    <property type="match status" value="1"/>
</dbReference>
<keyword evidence="12" id="KW-1185">Reference proteome</keyword>
<feature type="domain" description="Tyrosinase copper-binding" evidence="10">
    <location>
        <begin position="276"/>
        <end position="287"/>
    </location>
</feature>
<evidence type="ECO:0000256" key="7">
    <source>
        <dbReference type="ARBA" id="ARBA00048881"/>
    </source>
</evidence>
<dbReference type="InterPro" id="IPR008922">
    <property type="entry name" value="Di-copper_centre_dom_sf"/>
</dbReference>
<evidence type="ECO:0000313" key="11">
    <source>
        <dbReference type="EMBL" id="KAF6829899.1"/>
    </source>
</evidence>
<dbReference type="OrthoDB" id="1658288at2759"/>
<dbReference type="SUPFAM" id="SSF48056">
    <property type="entry name" value="Di-copper centre-containing domain"/>
    <property type="match status" value="1"/>
</dbReference>
<dbReference type="Gene3D" id="1.10.1280.10">
    <property type="entry name" value="Di-copper center containing domain from catechol oxidase"/>
    <property type="match status" value="1"/>
</dbReference>
<sequence length="327" mass="36880">MLSLIGLLTLLQPAFAWLPTGTLGLGDDGNPPVRRDINDLVREGGPQLSLFILAVEEVQARPEDAENSYFQIADPKESGYCAHYSITFPTWHRIYLLHFEFLISQAAMKIAERYPEKERGLYLRAAESLRLPYWDWLSNSELPDVVTRENITVHAPEGRGERANPLFAYMFHTDDRDNGLGSSHEEVKVPQTLRRPGTDGKSNHTAANNFLSQRQPMLLSVTHTCLTRIGIYNEFARMPSPFDPFDSNIEVLHNAIHNAAGGEGSQLTTTKFAAFDPLFWLHHANLDRVFAFWQVLNPTSMMVEEKERSGELAGLDTGLLPLLMVFE</sequence>
<dbReference type="InterPro" id="IPR002227">
    <property type="entry name" value="Tyrosinase_Cu-bd"/>
</dbReference>
<dbReference type="EMBL" id="WIGM01000298">
    <property type="protein sequence ID" value="KAF6829899.1"/>
    <property type="molecule type" value="Genomic_DNA"/>
</dbReference>
<evidence type="ECO:0000256" key="6">
    <source>
        <dbReference type="ARBA" id="ARBA00048233"/>
    </source>
</evidence>
<dbReference type="GO" id="GO:0004503">
    <property type="term" value="F:tyrosinase activity"/>
    <property type="evidence" value="ECO:0007669"/>
    <property type="project" value="UniProtKB-EC"/>
</dbReference>
<dbReference type="Pfam" id="PF00264">
    <property type="entry name" value="Tyrosinase"/>
    <property type="match status" value="1"/>
</dbReference>
<dbReference type="Proteomes" id="UP000639643">
    <property type="component" value="Unassembled WGS sequence"/>
</dbReference>
<name>A0A8H6KE22_9PEZI</name>
<organism evidence="11 12">
    <name type="scientific">Colletotrichum musicola</name>
    <dbReference type="NCBI Taxonomy" id="2175873"/>
    <lineage>
        <taxon>Eukaryota</taxon>
        <taxon>Fungi</taxon>
        <taxon>Dikarya</taxon>
        <taxon>Ascomycota</taxon>
        <taxon>Pezizomycotina</taxon>
        <taxon>Sordariomycetes</taxon>
        <taxon>Hypocreomycetidae</taxon>
        <taxon>Glomerellales</taxon>
        <taxon>Glomerellaceae</taxon>
        <taxon>Colletotrichum</taxon>
        <taxon>Colletotrichum orchidearum species complex</taxon>
    </lineage>
</organism>
<evidence type="ECO:0000259" key="9">
    <source>
        <dbReference type="PROSITE" id="PS00497"/>
    </source>
</evidence>
<keyword evidence="5" id="KW-0470">Melanin biosynthesis</keyword>
<evidence type="ECO:0000256" key="8">
    <source>
        <dbReference type="SAM" id="SignalP"/>
    </source>
</evidence>
<proteinExistence type="inferred from homology"/>
<evidence type="ECO:0000256" key="2">
    <source>
        <dbReference type="ARBA" id="ARBA00011906"/>
    </source>
</evidence>
<feature type="chain" id="PRO_5034253754" description="tyrosinase" evidence="8">
    <location>
        <begin position="17"/>
        <end position="327"/>
    </location>
</feature>
<evidence type="ECO:0000256" key="3">
    <source>
        <dbReference type="ARBA" id="ARBA00022723"/>
    </source>
</evidence>
<keyword evidence="3" id="KW-0479">Metal-binding</keyword>
<comment type="catalytic activity">
    <reaction evidence="7">
        <text>L-tyrosine + O2 = L-dopaquinone + H2O</text>
        <dbReference type="Rhea" id="RHEA:18117"/>
        <dbReference type="ChEBI" id="CHEBI:15377"/>
        <dbReference type="ChEBI" id="CHEBI:15379"/>
        <dbReference type="ChEBI" id="CHEBI:57924"/>
        <dbReference type="ChEBI" id="CHEBI:58315"/>
        <dbReference type="EC" id="1.14.18.1"/>
    </reaction>
</comment>
<feature type="domain" description="Tyrosinase copper-binding" evidence="9">
    <location>
        <begin position="83"/>
        <end position="100"/>
    </location>
</feature>
<dbReference type="PANTHER" id="PTHR11474">
    <property type="entry name" value="TYROSINASE FAMILY MEMBER"/>
    <property type="match status" value="1"/>
</dbReference>
<protein>
    <recommendedName>
        <fullName evidence="2">tyrosinase</fullName>
        <ecNumber evidence="2">1.14.18.1</ecNumber>
    </recommendedName>
</protein>
<evidence type="ECO:0000259" key="10">
    <source>
        <dbReference type="PROSITE" id="PS00498"/>
    </source>
</evidence>